<evidence type="ECO:0000313" key="1">
    <source>
        <dbReference type="EMBL" id="VZK65170.1"/>
    </source>
</evidence>
<dbReference type="EMBL" id="LR739233">
    <property type="protein sequence ID" value="VZR75315.1"/>
    <property type="molecule type" value="Genomic_DNA"/>
</dbReference>
<proteinExistence type="predicted"/>
<dbReference type="PROSITE" id="PS51257">
    <property type="entry name" value="PROKAR_LIPOPROTEIN"/>
    <property type="match status" value="1"/>
</dbReference>
<dbReference type="AlphaFoldDB" id="A0A654I9R0"/>
<gene>
    <name evidence="1" type="ORF">MF5292_00335</name>
    <name evidence="2" type="ORF">MF5294_00335</name>
</gene>
<reference evidence="1" key="1">
    <citation type="submission" date="2019-11" db="EMBL/GenBank/DDBJ databases">
        <authorList>
            <person name="Falquet L."/>
            <person name="Falquet L."/>
        </authorList>
    </citation>
    <scope>NUCLEOTIDE SEQUENCE</scope>
    <source>
        <strain evidence="2">G1705</strain>
        <strain evidence="1">G5813/1+2</strain>
    </source>
</reference>
<accession>A0A654I9R0</accession>
<dbReference type="EMBL" id="LR738858">
    <property type="protein sequence ID" value="VZK65170.1"/>
    <property type="molecule type" value="Genomic_DNA"/>
</dbReference>
<protein>
    <recommendedName>
        <fullName evidence="3">Prolipoprotein</fullName>
    </recommendedName>
</protein>
<dbReference type="InterPro" id="IPR030893">
    <property type="entry name" value="Mollicu_LP"/>
</dbReference>
<evidence type="ECO:0008006" key="3">
    <source>
        <dbReference type="Google" id="ProtNLM"/>
    </source>
</evidence>
<organism evidence="1">
    <name type="scientific">Mycoplasma feriruminatoris</name>
    <dbReference type="NCBI Taxonomy" id="1179777"/>
    <lineage>
        <taxon>Bacteria</taxon>
        <taxon>Bacillati</taxon>
        <taxon>Mycoplasmatota</taxon>
        <taxon>Mollicutes</taxon>
        <taxon>Mycoplasmataceae</taxon>
        <taxon>Mycoplasma</taxon>
    </lineage>
</organism>
<sequence length="825" mass="96099">MKKLIAILSSFMMIITASLLIISCQTKQFKFETNNSIINTQTIASLFARQLILADQLKVDLNKINNDKETLSVLLKENNLKLDNLDKSINDLNDLDDLVDKYFEKDSYKKFLNQNIKQNIKNNLNNPIFKEIFKFFGLKETDIDKFSDDILDILNLTLNLNPIFAFSTFDKIDSNLKAIFLKIKPSFSNWIKTLNSSKENLLKKVEDFQNKIDVNTKYKDLKAQDLDAAFYISLINVISLAFSIKEFELVEINVKNINESLLKASNLLNKVLSSFKNKTDNKTNIIEIICYILQALQFLQIKLSLFEDTRNYTPESKDKLFNKDKTNHKFIQDLYKDKTIKTITNQKPSSINLKYILSFFKNAVNELKDENKKDGIELQKLLAMLFLPTQKVKYRKDIDEQKENKEINDYYKNLKAHPLVSLLVDILKNYLSKNLKLLLEKQKITSIEIDKFIDESIAYLYKWISFALNSLLSSSYDAYEILDILFANVIPKILNSLQTNTDILKPYINQALILSIPPFVFMLFSSKLDIAFPILTDRKIDAFKVLYSGDIFLVNKLDDMFDTIKDTFKTKLEPLFGDQKISYEIIKKYFDLFKEKYNFVFKNIKHFNLKTLLTTCLNKINQTKWKNINFLKPLQSKSIADILDTLINTFNVQNNEKLDQLQSSNINLTSLNDVAKIIVNYTYKTKDLNYKNKNLIDILKSNPDKTLEILGWTSNKNNPINKESLIDEFLTKVFNLKTNNSEDLLNQIEKITNLLNEWFVGKITKSDILITFNFTNTKKNELDQLLSQTLIASVKNKITNTQTQYTFSYSRDKQSKFKFTEISKK</sequence>
<name>A0A654I9R0_9MOLU</name>
<dbReference type="NCBIfam" id="TIGR04547">
    <property type="entry name" value="Mollicu_LP"/>
    <property type="match status" value="1"/>
</dbReference>
<evidence type="ECO:0000313" key="2">
    <source>
        <dbReference type="EMBL" id="VZR75315.1"/>
    </source>
</evidence>